<dbReference type="GO" id="GO:0071111">
    <property type="term" value="F:cyclic-guanylate-specific phosphodiesterase activity"/>
    <property type="evidence" value="ECO:0007669"/>
    <property type="project" value="InterPro"/>
</dbReference>
<dbReference type="GO" id="GO:0000160">
    <property type="term" value="P:phosphorelay signal transduction system"/>
    <property type="evidence" value="ECO:0007669"/>
    <property type="project" value="InterPro"/>
</dbReference>
<keyword evidence="6" id="KW-1185">Reference proteome</keyword>
<dbReference type="Gene3D" id="3.30.70.270">
    <property type="match status" value="1"/>
</dbReference>
<dbReference type="SUPFAM" id="SSF55785">
    <property type="entry name" value="PYP-like sensor domain (PAS domain)"/>
    <property type="match status" value="1"/>
</dbReference>
<dbReference type="Proteomes" id="UP001296967">
    <property type="component" value="Unassembled WGS sequence"/>
</dbReference>
<dbReference type="SMART" id="SM00052">
    <property type="entry name" value="EAL"/>
    <property type="match status" value="1"/>
</dbReference>
<accession>A0AAJ0UDJ2</accession>
<dbReference type="InterPro" id="IPR043128">
    <property type="entry name" value="Rev_trsase/Diguanyl_cyclase"/>
</dbReference>
<comment type="caution">
    <text evidence="5">The sequence shown here is derived from an EMBL/GenBank/DDBJ whole genome shotgun (WGS) entry which is preliminary data.</text>
</comment>
<dbReference type="SUPFAM" id="SSF52172">
    <property type="entry name" value="CheY-like"/>
    <property type="match status" value="1"/>
</dbReference>
<dbReference type="InterPro" id="IPR050706">
    <property type="entry name" value="Cyclic-di-GMP_PDE-like"/>
</dbReference>
<dbReference type="AlphaFoldDB" id="A0AAJ0UDJ2"/>
<evidence type="ECO:0000259" key="3">
    <source>
        <dbReference type="PROSITE" id="PS50883"/>
    </source>
</evidence>
<evidence type="ECO:0000313" key="6">
    <source>
        <dbReference type="Proteomes" id="UP001296967"/>
    </source>
</evidence>
<name>A0AAJ0UDJ2_HALSE</name>
<dbReference type="PROSITE" id="PS50883">
    <property type="entry name" value="EAL"/>
    <property type="match status" value="1"/>
</dbReference>
<dbReference type="InterPro" id="IPR001789">
    <property type="entry name" value="Sig_transdc_resp-reg_receiver"/>
</dbReference>
<dbReference type="Gene3D" id="3.30.450.20">
    <property type="entry name" value="PAS domain"/>
    <property type="match status" value="1"/>
</dbReference>
<dbReference type="CDD" id="cd01948">
    <property type="entry name" value="EAL"/>
    <property type="match status" value="1"/>
</dbReference>
<evidence type="ECO:0000259" key="2">
    <source>
        <dbReference type="PROSITE" id="PS50110"/>
    </source>
</evidence>
<keyword evidence="1" id="KW-0597">Phosphoprotein</keyword>
<dbReference type="PROSITE" id="PS50887">
    <property type="entry name" value="GGDEF"/>
    <property type="match status" value="1"/>
</dbReference>
<dbReference type="InterPro" id="IPR000160">
    <property type="entry name" value="GGDEF_dom"/>
</dbReference>
<proteinExistence type="predicted"/>
<evidence type="ECO:0000313" key="5">
    <source>
        <dbReference type="EMBL" id="MBK5929479.1"/>
    </source>
</evidence>
<evidence type="ECO:0000256" key="1">
    <source>
        <dbReference type="PROSITE-ProRule" id="PRU00169"/>
    </source>
</evidence>
<sequence>MGLSPSARLPIPAMPSWSSTIRHRCSASCSTSDMQEIPAKILLVDDDPGIRLLIQHGLTRAGYQVTEASNGLEALDGFETIKPDLMLIDVSMPQLDGFETVAAIRQRDGGEMIPLVMVTGSDDHESVTKAFHAGATDFITKPINLPILTQRVRYALASAEREQRLRRIHLEQQSACQLAKLGFWRLEIETEALQWSPEAATLLGRSAAMPGTLAALIEEAPAEQRQRLQRAFAQAMTGAAGLNLEMQLTRTGNACIITLQSSPQIEDGVIVGAFQDVTALRAFEDQTLYLVEHDELTNLPNHRLFSRLLADRLERDGDRDASATTRTAILVADINRLHRINDAFGPARGDEVIVAMANRLRQLLPPNSLLCRLESDSFGLAIPLESVDLDAFQARLQTQLELRLQLDGREIYSDCSLGLAIHPDDAQEAAGLIQAAQAAERETNRDQSRRCIRFSEIRAAREEGRVILETDLRRALEKREFFLVYQPQQRLENHRIEGVEALLRWNHAERGIVSPADFIPVLEETGLIHEAGDWILEEAIRQAAEWSRQGLELRMSVNLAAAQVENPHLITRLCGLVKDYQLPPAQLELEITESTAMRVPEQTLLNLRKFKQCGFQIAIDDFGTGYSSMSYLLQFPLDTLKIDRAFVKEITHGKRNRAIVTALSTLSFHLGLTTIAEGIELESQRDYLDALNIDMIQGFMIARPLVPEQLLAFMRAYDADTSASHPSAQASS</sequence>
<reference evidence="5" key="1">
    <citation type="submission" date="2017-05" db="EMBL/GenBank/DDBJ databases">
        <authorList>
            <person name="Imhoff J.F."/>
            <person name="Rahn T."/>
            <person name="Kuenzel S."/>
            <person name="Neulinger S.C."/>
        </authorList>
    </citation>
    <scope>NUCLEOTIDE SEQUENCE</scope>
    <source>
        <strain evidence="5">DSM 4395</strain>
    </source>
</reference>
<dbReference type="CDD" id="cd01949">
    <property type="entry name" value="GGDEF"/>
    <property type="match status" value="1"/>
</dbReference>
<evidence type="ECO:0008006" key="7">
    <source>
        <dbReference type="Google" id="ProtNLM"/>
    </source>
</evidence>
<dbReference type="PROSITE" id="PS50110">
    <property type="entry name" value="RESPONSE_REGULATORY"/>
    <property type="match status" value="1"/>
</dbReference>
<dbReference type="InterPro" id="IPR001633">
    <property type="entry name" value="EAL_dom"/>
</dbReference>
<organism evidence="5 6">
    <name type="scientific">Halochromatium salexigens</name>
    <name type="common">Chromatium salexigens</name>
    <dbReference type="NCBI Taxonomy" id="49447"/>
    <lineage>
        <taxon>Bacteria</taxon>
        <taxon>Pseudomonadati</taxon>
        <taxon>Pseudomonadota</taxon>
        <taxon>Gammaproteobacteria</taxon>
        <taxon>Chromatiales</taxon>
        <taxon>Chromatiaceae</taxon>
        <taxon>Halochromatium</taxon>
    </lineage>
</organism>
<dbReference type="Gene3D" id="3.20.20.450">
    <property type="entry name" value="EAL domain"/>
    <property type="match status" value="1"/>
</dbReference>
<feature type="domain" description="EAL" evidence="3">
    <location>
        <begin position="465"/>
        <end position="718"/>
    </location>
</feature>
<dbReference type="SUPFAM" id="SSF55073">
    <property type="entry name" value="Nucleotide cyclase"/>
    <property type="match status" value="1"/>
</dbReference>
<dbReference type="PANTHER" id="PTHR33121">
    <property type="entry name" value="CYCLIC DI-GMP PHOSPHODIESTERASE PDEF"/>
    <property type="match status" value="1"/>
</dbReference>
<gene>
    <name evidence="5" type="ORF">CCR82_02740</name>
</gene>
<dbReference type="Gene3D" id="3.40.50.2300">
    <property type="match status" value="1"/>
</dbReference>
<feature type="modified residue" description="4-aspartylphosphate" evidence="1">
    <location>
        <position position="89"/>
    </location>
</feature>
<dbReference type="SMART" id="SM00267">
    <property type="entry name" value="GGDEF"/>
    <property type="match status" value="1"/>
</dbReference>
<dbReference type="InterPro" id="IPR035965">
    <property type="entry name" value="PAS-like_dom_sf"/>
</dbReference>
<feature type="domain" description="GGDEF" evidence="4">
    <location>
        <begin position="325"/>
        <end position="457"/>
    </location>
</feature>
<dbReference type="Pfam" id="PF00072">
    <property type="entry name" value="Response_reg"/>
    <property type="match status" value="1"/>
</dbReference>
<dbReference type="InterPro" id="IPR035919">
    <property type="entry name" value="EAL_sf"/>
</dbReference>
<feature type="domain" description="Response regulatory" evidence="2">
    <location>
        <begin position="40"/>
        <end position="156"/>
    </location>
</feature>
<dbReference type="EMBL" id="NHSF01000016">
    <property type="protein sequence ID" value="MBK5929479.1"/>
    <property type="molecule type" value="Genomic_DNA"/>
</dbReference>
<evidence type="ECO:0000259" key="4">
    <source>
        <dbReference type="PROSITE" id="PS50887"/>
    </source>
</evidence>
<dbReference type="InterPro" id="IPR029787">
    <property type="entry name" value="Nucleotide_cyclase"/>
</dbReference>
<protein>
    <recommendedName>
        <fullName evidence="7">EAL domain-containing protein</fullName>
    </recommendedName>
</protein>
<dbReference type="NCBIfam" id="TIGR00254">
    <property type="entry name" value="GGDEF"/>
    <property type="match status" value="1"/>
</dbReference>
<dbReference type="SUPFAM" id="SSF141868">
    <property type="entry name" value="EAL domain-like"/>
    <property type="match status" value="1"/>
</dbReference>
<dbReference type="Pfam" id="PF00990">
    <property type="entry name" value="GGDEF"/>
    <property type="match status" value="1"/>
</dbReference>
<dbReference type="InterPro" id="IPR011006">
    <property type="entry name" value="CheY-like_superfamily"/>
</dbReference>
<dbReference type="Pfam" id="PF00563">
    <property type="entry name" value="EAL"/>
    <property type="match status" value="1"/>
</dbReference>
<reference evidence="5" key="2">
    <citation type="journal article" date="2020" name="Microorganisms">
        <title>Osmotic Adaptation and Compatible Solute Biosynthesis of Phototrophic Bacteria as Revealed from Genome Analyses.</title>
        <authorList>
            <person name="Imhoff J.F."/>
            <person name="Rahn T."/>
            <person name="Kunzel S."/>
            <person name="Keller A."/>
            <person name="Neulinger S.C."/>
        </authorList>
    </citation>
    <scope>NUCLEOTIDE SEQUENCE</scope>
    <source>
        <strain evidence="5">DSM 4395</strain>
    </source>
</reference>
<dbReference type="PANTHER" id="PTHR33121:SF70">
    <property type="entry name" value="SIGNALING PROTEIN YKOW"/>
    <property type="match status" value="1"/>
</dbReference>
<dbReference type="SMART" id="SM00448">
    <property type="entry name" value="REC"/>
    <property type="match status" value="1"/>
</dbReference>